<protein>
    <submittedName>
        <fullName evidence="1">Uncharacterized protein</fullName>
    </submittedName>
</protein>
<keyword evidence="2" id="KW-1185">Reference proteome</keyword>
<gene>
    <name evidence="1" type="ordered locus">CpB0575</name>
</gene>
<dbReference type="Proteomes" id="UP000000424">
    <property type="component" value="Chromosome"/>
</dbReference>
<evidence type="ECO:0000313" key="1">
    <source>
        <dbReference type="EMBL" id="AAP98503.1"/>
    </source>
</evidence>
<proteinExistence type="predicted"/>
<organism evidence="1 2">
    <name type="scientific">Chlamydia pneumoniae</name>
    <name type="common">Chlamydophila pneumoniae</name>
    <dbReference type="NCBI Taxonomy" id="83558"/>
    <lineage>
        <taxon>Bacteria</taxon>
        <taxon>Pseudomonadati</taxon>
        <taxon>Chlamydiota</taxon>
        <taxon>Chlamydiia</taxon>
        <taxon>Chlamydiales</taxon>
        <taxon>Chlamydiaceae</taxon>
        <taxon>Chlamydia/Chlamydophila group</taxon>
        <taxon>Chlamydia</taxon>
    </lineage>
</organism>
<evidence type="ECO:0000313" key="2">
    <source>
        <dbReference type="Proteomes" id="UP000000424"/>
    </source>
</evidence>
<name>A0ABN3YQ26_CHLPN</name>
<reference evidence="1" key="1">
    <citation type="submission" date="2002-05" db="EMBL/GenBank/DDBJ databases">
        <title>The genome sequence of Chlamydia pneumoniae TW183 and comparison with other Chlamydia strains based on whole genome sequence analysis.</title>
        <authorList>
            <person name="Geng M.M."/>
            <person name="Schuhmacher A."/>
            <person name="Muehldorfer I."/>
            <person name="Bensch K.W."/>
            <person name="Schaefer K.P."/>
            <person name="Schneider S."/>
            <person name="Pohl T."/>
            <person name="Essig A."/>
            <person name="Marre R."/>
            <person name="Melchers K."/>
        </authorList>
    </citation>
    <scope>NUCLEOTIDE SEQUENCE [LARGE SCALE GENOMIC DNA]</scope>
    <source>
        <strain evidence="1">TW-183</strain>
    </source>
</reference>
<sequence length="58" mass="7094">MLARAYFQMKRERILLEFKKMLSFSRRTVFLLFKRNFSCNELILTYLFGEKNFVLGFS</sequence>
<accession>A0ABN3YQ26</accession>
<dbReference type="EMBL" id="AE009440">
    <property type="protein sequence ID" value="AAP98503.1"/>
    <property type="molecule type" value="Genomic_DNA"/>
</dbReference>